<dbReference type="STRING" id="1085623.GNIT_1972"/>
<evidence type="ECO:0000313" key="2">
    <source>
        <dbReference type="Proteomes" id="UP000009282"/>
    </source>
</evidence>
<dbReference type="OrthoDB" id="194048at2"/>
<reference evidence="1 2" key="1">
    <citation type="journal article" date="2011" name="J. Bacteriol.">
        <title>Complete genome sequence of seawater bacterium Glaciecola nitratireducens FR1064T.</title>
        <authorList>
            <person name="Bian F."/>
            <person name="Qin Q.L."/>
            <person name="Xie B.B."/>
            <person name="Shu Y.L."/>
            <person name="Zhang X.Y."/>
            <person name="Yu Y."/>
            <person name="Chen B."/>
            <person name="Chen X.L."/>
            <person name="Zhou B.C."/>
            <person name="Zhang Y.Z."/>
        </authorList>
    </citation>
    <scope>NUCLEOTIDE SEQUENCE [LARGE SCALE GENOMIC DNA]</scope>
    <source>
        <strain evidence="2">JCM 12485 / KCTC 12276 / FR1064</strain>
    </source>
</reference>
<gene>
    <name evidence="1" type="ordered locus">GNIT_1972</name>
</gene>
<organism evidence="1 2">
    <name type="scientific">Glaciecola nitratireducens (strain JCM 12485 / KCTC 12276 / FR1064)</name>
    <dbReference type="NCBI Taxonomy" id="1085623"/>
    <lineage>
        <taxon>Bacteria</taxon>
        <taxon>Pseudomonadati</taxon>
        <taxon>Pseudomonadota</taxon>
        <taxon>Gammaproteobacteria</taxon>
        <taxon>Alteromonadales</taxon>
        <taxon>Alteromonadaceae</taxon>
        <taxon>Brumicola</taxon>
    </lineage>
</organism>
<dbReference type="HOGENOM" id="CLU_093145_0_0_6"/>
<proteinExistence type="predicted"/>
<dbReference type="EMBL" id="CP003060">
    <property type="protein sequence ID" value="AEP30081.1"/>
    <property type="molecule type" value="Genomic_DNA"/>
</dbReference>
<dbReference type="Proteomes" id="UP000009282">
    <property type="component" value="Chromosome"/>
</dbReference>
<keyword evidence="2" id="KW-1185">Reference proteome</keyword>
<accession>G4QKL5</accession>
<dbReference type="AlphaFoldDB" id="G4QKL5"/>
<dbReference type="KEGG" id="gni:GNIT_1972"/>
<evidence type="ECO:0008006" key="3">
    <source>
        <dbReference type="Google" id="ProtNLM"/>
    </source>
</evidence>
<evidence type="ECO:0000313" key="1">
    <source>
        <dbReference type="EMBL" id="AEP30081.1"/>
    </source>
</evidence>
<dbReference type="RefSeq" id="WP_014108955.1">
    <property type="nucleotide sequence ID" value="NC_016041.1"/>
</dbReference>
<sequence>MKTRHDTLRYAMTLLLTITGTECVAQSNDFVVAIGAEHSSGDYGGDRTIEDLYVPITFGYQGESLGVGLTVPYLSVRAPSGTTLTGNDGEIIVGEGEYRTEKGLGDIIARITFFDVYQNDRLGIAVDFGAKVKLGTADEEKGLGSGKTDYSVQSNIYKYYDSYYLTGTLGYKIRGEPEGLNVDNVWFGSIGAVFRYSIQTKLGIAFDYRQSSFEDTEDIREVSLFVSHRGKGSWGLSAYTFVGFSDSSPDLGAGLSYKHYY</sequence>
<dbReference type="eggNOG" id="ENOG5030ENV">
    <property type="taxonomic scope" value="Bacteria"/>
</dbReference>
<protein>
    <recommendedName>
        <fullName evidence="3">Transporter</fullName>
    </recommendedName>
</protein>
<name>G4QKL5_GLANF</name>